<keyword evidence="2" id="KW-1185">Reference proteome</keyword>
<protein>
    <submittedName>
        <fullName evidence="1">Uncharacterized protein</fullName>
    </submittedName>
</protein>
<gene>
    <name evidence="1" type="ORF">BEN47_02700</name>
</gene>
<proteinExistence type="predicted"/>
<organism evidence="1 2">
    <name type="scientific">Hymenobacter lapidarius</name>
    <dbReference type="NCBI Taxonomy" id="1908237"/>
    <lineage>
        <taxon>Bacteria</taxon>
        <taxon>Pseudomonadati</taxon>
        <taxon>Bacteroidota</taxon>
        <taxon>Cytophagia</taxon>
        <taxon>Cytophagales</taxon>
        <taxon>Hymenobacteraceae</taxon>
        <taxon>Hymenobacter</taxon>
    </lineage>
</organism>
<accession>A0A1G1T2Y4</accession>
<dbReference type="RefSeq" id="WP_070728627.1">
    <property type="nucleotide sequence ID" value="NZ_MDZB01000109.1"/>
</dbReference>
<dbReference type="AlphaFoldDB" id="A0A1G1T2Y4"/>
<evidence type="ECO:0000313" key="1">
    <source>
        <dbReference type="EMBL" id="OGX85240.1"/>
    </source>
</evidence>
<dbReference type="STRING" id="1908237.BEN47_02700"/>
<dbReference type="OrthoDB" id="886540at2"/>
<dbReference type="EMBL" id="MDZB01000109">
    <property type="protein sequence ID" value="OGX85240.1"/>
    <property type="molecule type" value="Genomic_DNA"/>
</dbReference>
<reference evidence="1 2" key="1">
    <citation type="submission" date="2016-08" db="EMBL/GenBank/DDBJ databases">
        <title>Hymenobacter coccineus sp. nov., Hymenobacter lapidarius sp. nov. and Hymenobacter glacialis sp. nov., isolated from Antarctic soil.</title>
        <authorList>
            <person name="Sedlacek I."/>
            <person name="Kralova S."/>
            <person name="Kyrova K."/>
            <person name="Maslanova I."/>
            <person name="Stankova E."/>
            <person name="Vrbovska V."/>
            <person name="Nemec M."/>
            <person name="Bartak M."/>
            <person name="Svec P."/>
            <person name="Busse H.-J."/>
            <person name="Pantucek R."/>
        </authorList>
    </citation>
    <scope>NUCLEOTIDE SEQUENCE [LARGE SCALE GENOMIC DNA]</scope>
    <source>
        <strain evidence="1 2">CCM 8643</strain>
    </source>
</reference>
<evidence type="ECO:0000313" key="2">
    <source>
        <dbReference type="Proteomes" id="UP000176294"/>
    </source>
</evidence>
<name>A0A1G1T2Y4_9BACT</name>
<dbReference type="Proteomes" id="UP000176294">
    <property type="component" value="Unassembled WGS sequence"/>
</dbReference>
<comment type="caution">
    <text evidence="1">The sequence shown here is derived from an EMBL/GenBank/DDBJ whole genome shotgun (WGS) entry which is preliminary data.</text>
</comment>
<sequence>MRQVILTVPDDQFAPLMKVVKALPFAIKAEAVAPPKSRKYTPEQQEWVDDFRQALNEVDLHQQGKIKLQTLGELIHELRNNADQEL</sequence>